<dbReference type="NCBIfam" id="TIGR00052">
    <property type="entry name" value="nudix-type nucleoside diphosphatase, YffH/AdpP family"/>
    <property type="match status" value="1"/>
</dbReference>
<sequence length="196" mass="20933">MSETSPIAIKSKKILASAWGSLTEYVLGVKRADGAPVQLVREIYDHGSAAAILLLDSERRVMTLVRQFRLPPHLNGEDGNMIEVCAGLLDADDPETCAKKEALEETGIVPSSLRPAFEIYASPGSLSEKIHCFVGFYDAACRRGPGGGLAEEGEEIELVEIGFDAALDMIDNGHIVDAKTVALIQHAALKGLLSTS</sequence>
<dbReference type="InterPro" id="IPR015797">
    <property type="entry name" value="NUDIX_hydrolase-like_dom_sf"/>
</dbReference>
<dbReference type="Gene3D" id="3.90.79.10">
    <property type="entry name" value="Nucleoside Triphosphate Pyrophosphohydrolase"/>
    <property type="match status" value="1"/>
</dbReference>
<dbReference type="InterPro" id="IPR004385">
    <property type="entry name" value="NDP_pyrophosphatase"/>
</dbReference>
<dbReference type="PANTHER" id="PTHR11839">
    <property type="entry name" value="UDP/ADP-SUGAR PYROPHOSPHATASE"/>
    <property type="match status" value="1"/>
</dbReference>
<evidence type="ECO:0000259" key="4">
    <source>
        <dbReference type="PROSITE" id="PS51462"/>
    </source>
</evidence>
<evidence type="ECO:0000256" key="2">
    <source>
        <dbReference type="ARBA" id="ARBA00011738"/>
    </source>
</evidence>
<dbReference type="AlphaFoldDB" id="A0A813CC49"/>
<protein>
    <submittedName>
        <fullName evidence="5">NudK protein</fullName>
    </submittedName>
</protein>
<dbReference type="GO" id="GO:0005829">
    <property type="term" value="C:cytosol"/>
    <property type="evidence" value="ECO:0007669"/>
    <property type="project" value="TreeGrafter"/>
</dbReference>
<keyword evidence="6" id="KW-1185">Reference proteome</keyword>
<dbReference type="PROSITE" id="PS51462">
    <property type="entry name" value="NUDIX"/>
    <property type="match status" value="1"/>
</dbReference>
<dbReference type="Pfam" id="PF00293">
    <property type="entry name" value="NUDIX"/>
    <property type="match status" value="1"/>
</dbReference>
<evidence type="ECO:0000256" key="3">
    <source>
        <dbReference type="ARBA" id="ARBA00022801"/>
    </source>
</evidence>
<evidence type="ECO:0000256" key="1">
    <source>
        <dbReference type="ARBA" id="ARBA00001946"/>
    </source>
</evidence>
<feature type="domain" description="Nudix hydrolase" evidence="4">
    <location>
        <begin position="45"/>
        <end position="183"/>
    </location>
</feature>
<dbReference type="GO" id="GO:0006753">
    <property type="term" value="P:nucleoside phosphate metabolic process"/>
    <property type="evidence" value="ECO:0007669"/>
    <property type="project" value="TreeGrafter"/>
</dbReference>
<name>A0A813CC49_9DINO</name>
<dbReference type="OrthoDB" id="10249920at2759"/>
<comment type="caution">
    <text evidence="5">The sequence shown here is derived from an EMBL/GenBank/DDBJ whole genome shotgun (WGS) entry which is preliminary data.</text>
</comment>
<proteinExistence type="predicted"/>
<accession>A0A813CC49</accession>
<dbReference type="SUPFAM" id="SSF55811">
    <property type="entry name" value="Nudix"/>
    <property type="match status" value="1"/>
</dbReference>
<comment type="cofactor">
    <cofactor evidence="1">
        <name>Mg(2+)</name>
        <dbReference type="ChEBI" id="CHEBI:18420"/>
    </cofactor>
</comment>
<evidence type="ECO:0000313" key="5">
    <source>
        <dbReference type="EMBL" id="CAE7940097.1"/>
    </source>
</evidence>
<dbReference type="Proteomes" id="UP000601435">
    <property type="component" value="Unassembled WGS sequence"/>
</dbReference>
<dbReference type="GO" id="GO:0019693">
    <property type="term" value="P:ribose phosphate metabolic process"/>
    <property type="evidence" value="ECO:0007669"/>
    <property type="project" value="TreeGrafter"/>
</dbReference>
<organism evidence="5 6">
    <name type="scientific">Symbiodinium necroappetens</name>
    <dbReference type="NCBI Taxonomy" id="1628268"/>
    <lineage>
        <taxon>Eukaryota</taxon>
        <taxon>Sar</taxon>
        <taxon>Alveolata</taxon>
        <taxon>Dinophyceae</taxon>
        <taxon>Suessiales</taxon>
        <taxon>Symbiodiniaceae</taxon>
        <taxon>Symbiodinium</taxon>
    </lineage>
</organism>
<dbReference type="PANTHER" id="PTHR11839:SF18">
    <property type="entry name" value="NUDIX HYDROLASE DOMAIN-CONTAINING PROTEIN"/>
    <property type="match status" value="1"/>
</dbReference>
<comment type="subunit">
    <text evidence="2">Homodimer.</text>
</comment>
<evidence type="ECO:0000313" key="6">
    <source>
        <dbReference type="Proteomes" id="UP000601435"/>
    </source>
</evidence>
<dbReference type="GO" id="GO:0046872">
    <property type="term" value="F:metal ion binding"/>
    <property type="evidence" value="ECO:0007669"/>
    <property type="project" value="InterPro"/>
</dbReference>
<dbReference type="GO" id="GO:0016818">
    <property type="term" value="F:hydrolase activity, acting on acid anhydrides, in phosphorus-containing anhydrides"/>
    <property type="evidence" value="ECO:0007669"/>
    <property type="project" value="InterPro"/>
</dbReference>
<dbReference type="InterPro" id="IPR000086">
    <property type="entry name" value="NUDIX_hydrolase_dom"/>
</dbReference>
<reference evidence="5" key="1">
    <citation type="submission" date="2021-02" db="EMBL/GenBank/DDBJ databases">
        <authorList>
            <person name="Dougan E. K."/>
            <person name="Rhodes N."/>
            <person name="Thang M."/>
            <person name="Chan C."/>
        </authorList>
    </citation>
    <scope>NUCLEOTIDE SEQUENCE</scope>
</reference>
<keyword evidence="3" id="KW-0378">Hydrolase</keyword>
<dbReference type="EMBL" id="CAJNJA010090416">
    <property type="protein sequence ID" value="CAE7940097.1"/>
    <property type="molecule type" value="Genomic_DNA"/>
</dbReference>
<gene>
    <name evidence="5" type="primary">nudK</name>
    <name evidence="5" type="ORF">SNEC2469_LOCUS33766</name>
</gene>